<proteinExistence type="predicted"/>
<keyword evidence="2" id="KW-1185">Reference proteome</keyword>
<dbReference type="EMBL" id="CAJVQC010074037">
    <property type="protein sequence ID" value="CAG8812748.1"/>
    <property type="molecule type" value="Genomic_DNA"/>
</dbReference>
<name>A0ACA9RW79_9GLOM</name>
<evidence type="ECO:0000313" key="2">
    <source>
        <dbReference type="Proteomes" id="UP000789920"/>
    </source>
</evidence>
<comment type="caution">
    <text evidence="1">The sequence shown here is derived from an EMBL/GenBank/DDBJ whole genome shotgun (WGS) entry which is preliminary data.</text>
</comment>
<accession>A0ACA9RW79</accession>
<feature type="non-terminal residue" evidence="1">
    <location>
        <position position="1"/>
    </location>
</feature>
<reference evidence="1" key="1">
    <citation type="submission" date="2021-06" db="EMBL/GenBank/DDBJ databases">
        <authorList>
            <person name="Kallberg Y."/>
            <person name="Tangrot J."/>
            <person name="Rosling A."/>
        </authorList>
    </citation>
    <scope>NUCLEOTIDE SEQUENCE</scope>
    <source>
        <strain evidence="1">MA461A</strain>
    </source>
</reference>
<dbReference type="Proteomes" id="UP000789920">
    <property type="component" value="Unassembled WGS sequence"/>
</dbReference>
<gene>
    <name evidence="1" type="ORF">RPERSI_LOCUS23603</name>
</gene>
<organism evidence="1 2">
    <name type="scientific">Racocetra persica</name>
    <dbReference type="NCBI Taxonomy" id="160502"/>
    <lineage>
        <taxon>Eukaryota</taxon>
        <taxon>Fungi</taxon>
        <taxon>Fungi incertae sedis</taxon>
        <taxon>Mucoromycota</taxon>
        <taxon>Glomeromycotina</taxon>
        <taxon>Glomeromycetes</taxon>
        <taxon>Diversisporales</taxon>
        <taxon>Gigasporaceae</taxon>
        <taxon>Racocetra</taxon>
    </lineage>
</organism>
<feature type="non-terminal residue" evidence="1">
    <location>
        <position position="59"/>
    </location>
</feature>
<sequence length="59" mass="6928">VQELINNIEEYTHLIDQPVVNNDVLTDERIIEMATEALKKVIKFQESLKVRKGFDEKEL</sequence>
<evidence type="ECO:0000313" key="1">
    <source>
        <dbReference type="EMBL" id="CAG8812748.1"/>
    </source>
</evidence>
<protein>
    <submittedName>
        <fullName evidence="1">18422_t:CDS:1</fullName>
    </submittedName>
</protein>